<dbReference type="EMBL" id="JACRTD010000003">
    <property type="protein sequence ID" value="MBC8585100.1"/>
    <property type="molecule type" value="Genomic_DNA"/>
</dbReference>
<comment type="catalytic activity">
    <reaction evidence="7">
        <text>pyruvate + acetyl-CoA + H2O = (3R)-citramalate + CoA + H(+)</text>
        <dbReference type="Rhea" id="RHEA:19045"/>
        <dbReference type="ChEBI" id="CHEBI:15361"/>
        <dbReference type="ChEBI" id="CHEBI:15377"/>
        <dbReference type="ChEBI" id="CHEBI:15378"/>
        <dbReference type="ChEBI" id="CHEBI:30934"/>
        <dbReference type="ChEBI" id="CHEBI:57287"/>
        <dbReference type="ChEBI" id="CHEBI:57288"/>
        <dbReference type="EC" id="2.3.3.21"/>
    </reaction>
</comment>
<dbReference type="InterPro" id="IPR000891">
    <property type="entry name" value="PYR_CT"/>
</dbReference>
<keyword evidence="12" id="KW-1185">Reference proteome</keyword>
<evidence type="ECO:0000256" key="8">
    <source>
        <dbReference type="NCBIfam" id="TIGR00977"/>
    </source>
</evidence>
<evidence type="ECO:0000256" key="7">
    <source>
        <dbReference type="ARBA" id="ARBA00048263"/>
    </source>
</evidence>
<keyword evidence="4" id="KW-0412">Isoleucine biosynthesis</keyword>
<dbReference type="NCBIfam" id="TIGR00977">
    <property type="entry name" value="citramal_synth"/>
    <property type="match status" value="1"/>
</dbReference>
<dbReference type="EC" id="2.3.3.21" evidence="8"/>
<evidence type="ECO:0000256" key="4">
    <source>
        <dbReference type="ARBA" id="ARBA00022624"/>
    </source>
</evidence>
<evidence type="ECO:0000256" key="5">
    <source>
        <dbReference type="ARBA" id="ARBA00022679"/>
    </source>
</evidence>
<evidence type="ECO:0000256" key="3">
    <source>
        <dbReference type="ARBA" id="ARBA00022605"/>
    </source>
</evidence>
<dbReference type="InterPro" id="IPR054691">
    <property type="entry name" value="LeuA/HCS_post-cat"/>
</dbReference>
<comment type="caution">
    <text evidence="11">The sequence shown here is derived from an EMBL/GenBank/DDBJ whole genome shotgun (WGS) entry which is preliminary data.</text>
</comment>
<evidence type="ECO:0000256" key="2">
    <source>
        <dbReference type="ARBA" id="ARBA00006154"/>
    </source>
</evidence>
<reference evidence="11" key="1">
    <citation type="submission" date="2020-08" db="EMBL/GenBank/DDBJ databases">
        <title>Genome public.</title>
        <authorList>
            <person name="Liu C."/>
            <person name="Sun Q."/>
        </authorList>
    </citation>
    <scope>NUCLEOTIDE SEQUENCE</scope>
    <source>
        <strain evidence="11">NSJ-64</strain>
    </source>
</reference>
<organism evidence="11 12">
    <name type="scientific">Youxingia wuxianensis</name>
    <dbReference type="NCBI Taxonomy" id="2763678"/>
    <lineage>
        <taxon>Bacteria</taxon>
        <taxon>Bacillati</taxon>
        <taxon>Bacillota</taxon>
        <taxon>Clostridia</taxon>
        <taxon>Eubacteriales</taxon>
        <taxon>Oscillospiraceae</taxon>
        <taxon>Youxingia</taxon>
    </lineage>
</organism>
<dbReference type="CDD" id="cd07941">
    <property type="entry name" value="DRE_TIM_LeuA3"/>
    <property type="match status" value="1"/>
</dbReference>
<keyword evidence="3" id="KW-0028">Amino-acid biosynthesis</keyword>
<dbReference type="InterPro" id="IPR013709">
    <property type="entry name" value="2-isopropylmalate_synth_dimer"/>
</dbReference>
<dbReference type="PANTHER" id="PTHR43538:SF1">
    <property type="entry name" value="(R)-CITRAMALATE SYNTHASE"/>
    <property type="match status" value="1"/>
</dbReference>
<evidence type="ECO:0000256" key="6">
    <source>
        <dbReference type="ARBA" id="ARBA00023304"/>
    </source>
</evidence>
<evidence type="ECO:0000256" key="1">
    <source>
        <dbReference type="ARBA" id="ARBA00004743"/>
    </source>
</evidence>
<feature type="domain" description="Pyruvate carboxyltransferase" evidence="10">
    <location>
        <begin position="4"/>
        <end position="266"/>
    </location>
</feature>
<dbReference type="Gene3D" id="3.30.160.270">
    <property type="match status" value="1"/>
</dbReference>
<dbReference type="GO" id="GO:0003852">
    <property type="term" value="F:2-isopropylmalate synthase activity"/>
    <property type="evidence" value="ECO:0007669"/>
    <property type="project" value="InterPro"/>
</dbReference>
<dbReference type="AlphaFoldDB" id="A0A926ERS4"/>
<dbReference type="Pfam" id="PF00682">
    <property type="entry name" value="HMGL-like"/>
    <property type="match status" value="1"/>
</dbReference>
<dbReference type="PANTHER" id="PTHR43538">
    <property type="entry name" value="ALPHA-IPM SYNTHASE/HOMOCITRATE SYNTHASE"/>
    <property type="match status" value="1"/>
</dbReference>
<dbReference type="InterPro" id="IPR002034">
    <property type="entry name" value="AIPM/Hcit_synth_CS"/>
</dbReference>
<dbReference type="SMART" id="SM00917">
    <property type="entry name" value="LeuA_dimer"/>
    <property type="match status" value="1"/>
</dbReference>
<dbReference type="Gene3D" id="3.20.20.70">
    <property type="entry name" value="Aldolase class I"/>
    <property type="match status" value="1"/>
</dbReference>
<keyword evidence="5 9" id="KW-0808">Transferase</keyword>
<protein>
    <recommendedName>
        <fullName evidence="8">Citramalate synthase</fullName>
        <ecNumber evidence="8">2.3.3.21</ecNumber>
    </recommendedName>
</protein>
<dbReference type="GO" id="GO:0009098">
    <property type="term" value="P:L-leucine biosynthetic process"/>
    <property type="evidence" value="ECO:0007669"/>
    <property type="project" value="InterPro"/>
</dbReference>
<dbReference type="Proteomes" id="UP000623678">
    <property type="component" value="Unassembled WGS sequence"/>
</dbReference>
<evidence type="ECO:0000313" key="11">
    <source>
        <dbReference type="EMBL" id="MBC8585100.1"/>
    </source>
</evidence>
<evidence type="ECO:0000313" key="12">
    <source>
        <dbReference type="Proteomes" id="UP000623678"/>
    </source>
</evidence>
<sequence length="525" mass="58144">MKKIEIFDSTLRDGAQNESVSYSVEDKLNIVRYLDKLGIDYIEAGNPFSNPKDHAFFSRVKELDLKYAKLVAFGSTRRRDSRVQDDKNCLALMEADIDCISIFGKASCWQVKEVLGTTPQENLRMIFDTVSFFTKAGKRVFFDAEHFFDGYKDNKEYALSALRAAQEAGAYKLILCDTNGGAFPDDIGEITKEIVQIFPGKVGIHCHNDMGCAVAGSVMAVKAGADHVQGTYIGTGERCGNTNLSTIIGDLQLKLGYTCIPQEKIVRLTKTARFVSEVSNVRLAHAMPYVGKSAFAHKGGMHVDGVQKNNAAFEHVAPEIVGNQRHILLSEVSGRAAMLTKISEVDSTITKDSPEANQLIQRLKELEYEGYQFEAATASFELVVLKELGKFSPFFDVELFRIIGEQDTAGKHNMASAMVKLRVGQRWEMTADEGDGPVHALDKALRKGLEIFYPSLSNVKLIDYKVRVMDTGKATAALVRVLIESTDGENVWTTVGVSTDIINASSRALIDSMEYKLYKDQTMKK</sequence>
<dbReference type="InterPro" id="IPR005675">
    <property type="entry name" value="Citramal_synthase"/>
</dbReference>
<evidence type="ECO:0000256" key="9">
    <source>
        <dbReference type="RuleBase" id="RU003523"/>
    </source>
</evidence>
<dbReference type="GO" id="GO:0009097">
    <property type="term" value="P:isoleucine biosynthetic process"/>
    <property type="evidence" value="ECO:0007669"/>
    <property type="project" value="UniProtKB-UniRule"/>
</dbReference>
<accession>A0A926ERS4</accession>
<dbReference type="PROSITE" id="PS50991">
    <property type="entry name" value="PYR_CT"/>
    <property type="match status" value="1"/>
</dbReference>
<dbReference type="SUPFAM" id="SSF51569">
    <property type="entry name" value="Aldolase"/>
    <property type="match status" value="1"/>
</dbReference>
<comment type="pathway">
    <text evidence="1">Amino-acid biosynthesis; L-isoleucine biosynthesis; 2-oxobutanoate from pyruvate: step 1/3.</text>
</comment>
<dbReference type="InterPro" id="IPR013785">
    <property type="entry name" value="Aldolase_TIM"/>
</dbReference>
<dbReference type="PROSITE" id="PS00815">
    <property type="entry name" value="AIPM_HOMOCIT_SYNTH_1"/>
    <property type="match status" value="1"/>
</dbReference>
<gene>
    <name evidence="11" type="ORF">H8705_05835</name>
</gene>
<dbReference type="SUPFAM" id="SSF110921">
    <property type="entry name" value="2-isopropylmalate synthase LeuA, allosteric (dimerisation) domain"/>
    <property type="match status" value="1"/>
</dbReference>
<dbReference type="Pfam" id="PF22617">
    <property type="entry name" value="HCS_D2"/>
    <property type="match status" value="1"/>
</dbReference>
<dbReference type="PROSITE" id="PS00816">
    <property type="entry name" value="AIPM_HOMOCIT_SYNTH_2"/>
    <property type="match status" value="1"/>
</dbReference>
<dbReference type="GO" id="GO:0043714">
    <property type="term" value="F:(R)-citramalate synthase activity"/>
    <property type="evidence" value="ECO:0007669"/>
    <property type="project" value="UniProtKB-UniRule"/>
</dbReference>
<dbReference type="Gene3D" id="1.10.238.260">
    <property type="match status" value="1"/>
</dbReference>
<evidence type="ECO:0000259" key="10">
    <source>
        <dbReference type="PROSITE" id="PS50991"/>
    </source>
</evidence>
<dbReference type="RefSeq" id="WP_262394879.1">
    <property type="nucleotide sequence ID" value="NZ_JACRTD010000003.1"/>
</dbReference>
<keyword evidence="6" id="KW-0100">Branched-chain amino acid biosynthesis</keyword>
<dbReference type="InterPro" id="IPR036230">
    <property type="entry name" value="LeuA_allosteric_dom_sf"/>
</dbReference>
<comment type="similarity">
    <text evidence="2 9">Belongs to the alpha-IPM synthase/homocitrate synthase family.</text>
</comment>
<proteinExistence type="inferred from homology"/>
<name>A0A926ERS4_9FIRM</name>
<dbReference type="Pfam" id="PF08502">
    <property type="entry name" value="LeuA_dimer"/>
    <property type="match status" value="1"/>
</dbReference>